<dbReference type="EMBL" id="CM029049">
    <property type="protein sequence ID" value="KAG2572442.1"/>
    <property type="molecule type" value="Genomic_DNA"/>
</dbReference>
<feature type="compositionally biased region" description="Polar residues" evidence="1">
    <location>
        <begin position="138"/>
        <end position="158"/>
    </location>
</feature>
<accession>A0A8T0QIM3</accession>
<dbReference type="Proteomes" id="UP000823388">
    <property type="component" value="Chromosome 7K"/>
</dbReference>
<protein>
    <submittedName>
        <fullName evidence="2">Uncharacterized protein</fullName>
    </submittedName>
</protein>
<sequence length="158" mass="17411">MGARRRVPCPPRARRLVGRYTALVSFPNQRPRPHPTRPPRALCAAPSGEQPAAATYRAHPGRPAAPREKPPPVRVLARRYGHPLLSYRLKAPLSGEFHSPPALPWCHKIRYLGASCIHRDTPLILCFRDSELPPLFTAPSSSVNPTTDAKSTAYSSKA</sequence>
<feature type="region of interest" description="Disordered" evidence="1">
    <location>
        <begin position="25"/>
        <end position="71"/>
    </location>
</feature>
<evidence type="ECO:0000256" key="1">
    <source>
        <dbReference type="SAM" id="MobiDB-lite"/>
    </source>
</evidence>
<evidence type="ECO:0000313" key="3">
    <source>
        <dbReference type="Proteomes" id="UP000823388"/>
    </source>
</evidence>
<proteinExistence type="predicted"/>
<name>A0A8T0QIM3_PANVG</name>
<dbReference type="AlphaFoldDB" id="A0A8T0QIM3"/>
<gene>
    <name evidence="2" type="ORF">PVAP13_7KG179655</name>
</gene>
<reference evidence="2" key="1">
    <citation type="submission" date="2020-05" db="EMBL/GenBank/DDBJ databases">
        <title>WGS assembly of Panicum virgatum.</title>
        <authorList>
            <person name="Lovell J.T."/>
            <person name="Jenkins J."/>
            <person name="Shu S."/>
            <person name="Juenger T.E."/>
            <person name="Schmutz J."/>
        </authorList>
    </citation>
    <scope>NUCLEOTIDE SEQUENCE</scope>
    <source>
        <strain evidence="2">AP13</strain>
    </source>
</reference>
<comment type="caution">
    <text evidence="2">The sequence shown here is derived from an EMBL/GenBank/DDBJ whole genome shotgun (WGS) entry which is preliminary data.</text>
</comment>
<keyword evidence="3" id="KW-1185">Reference proteome</keyword>
<evidence type="ECO:0000313" key="2">
    <source>
        <dbReference type="EMBL" id="KAG2572442.1"/>
    </source>
</evidence>
<organism evidence="2 3">
    <name type="scientific">Panicum virgatum</name>
    <name type="common">Blackwell switchgrass</name>
    <dbReference type="NCBI Taxonomy" id="38727"/>
    <lineage>
        <taxon>Eukaryota</taxon>
        <taxon>Viridiplantae</taxon>
        <taxon>Streptophyta</taxon>
        <taxon>Embryophyta</taxon>
        <taxon>Tracheophyta</taxon>
        <taxon>Spermatophyta</taxon>
        <taxon>Magnoliopsida</taxon>
        <taxon>Liliopsida</taxon>
        <taxon>Poales</taxon>
        <taxon>Poaceae</taxon>
        <taxon>PACMAD clade</taxon>
        <taxon>Panicoideae</taxon>
        <taxon>Panicodae</taxon>
        <taxon>Paniceae</taxon>
        <taxon>Panicinae</taxon>
        <taxon>Panicum</taxon>
        <taxon>Panicum sect. Hiantes</taxon>
    </lineage>
</organism>
<feature type="region of interest" description="Disordered" evidence="1">
    <location>
        <begin position="137"/>
        <end position="158"/>
    </location>
</feature>